<organism evidence="1 2">
    <name type="scientific">Phytophthora aleatoria</name>
    <dbReference type="NCBI Taxonomy" id="2496075"/>
    <lineage>
        <taxon>Eukaryota</taxon>
        <taxon>Sar</taxon>
        <taxon>Stramenopiles</taxon>
        <taxon>Oomycota</taxon>
        <taxon>Peronosporomycetes</taxon>
        <taxon>Peronosporales</taxon>
        <taxon>Peronosporaceae</taxon>
        <taxon>Phytophthora</taxon>
    </lineage>
</organism>
<comment type="caution">
    <text evidence="1">The sequence shown here is derived from an EMBL/GenBank/DDBJ whole genome shotgun (WGS) entry which is preliminary data.</text>
</comment>
<dbReference type="AlphaFoldDB" id="A0A8J5I9I5"/>
<keyword evidence="2" id="KW-1185">Reference proteome</keyword>
<name>A0A8J5I9I5_9STRA</name>
<proteinExistence type="predicted"/>
<evidence type="ECO:0000313" key="1">
    <source>
        <dbReference type="EMBL" id="KAG6952486.1"/>
    </source>
</evidence>
<accession>A0A8J5I9I5</accession>
<protein>
    <recommendedName>
        <fullName evidence="3">RxLR effector protein</fullName>
    </recommendedName>
</protein>
<reference evidence="1" key="1">
    <citation type="submission" date="2021-01" db="EMBL/GenBank/DDBJ databases">
        <title>Phytophthora aleatoria, a newly-described species from Pinus radiata is distinct from Phytophthora cactorum isolates based on comparative genomics.</title>
        <authorList>
            <person name="Mcdougal R."/>
            <person name="Panda P."/>
            <person name="Williams N."/>
            <person name="Studholme D.J."/>
        </authorList>
    </citation>
    <scope>NUCLEOTIDE SEQUENCE</scope>
    <source>
        <strain evidence="1">NZFS 4037</strain>
    </source>
</reference>
<evidence type="ECO:0000313" key="2">
    <source>
        <dbReference type="Proteomes" id="UP000709295"/>
    </source>
</evidence>
<dbReference type="EMBL" id="JAENGY010001107">
    <property type="protein sequence ID" value="KAG6952486.1"/>
    <property type="molecule type" value="Genomic_DNA"/>
</dbReference>
<sequence length="237" mass="26625">MFNKESPDKTISLIGTLSARYGDDAVANALVSVEMRASSIPQVTALAKQLRTEQLSAWLDSGKSVDDVFELLKLRQDGYKALESPKLDVLDDYIAKFNAEKGGHETILKTFTRGLCGESNLMPFLEVAKLELGTLGRAMDLEKKLLRQWAHDNLEPVDVMKLLKLDDKAETVFTTVRLKIFEKYLAEFNKKNSTKRETLLGVLTSKFGEAEVATAVVWMTLRGSSRQDWRCSSWRDG</sequence>
<dbReference type="Proteomes" id="UP000709295">
    <property type="component" value="Unassembled WGS sequence"/>
</dbReference>
<gene>
    <name evidence="1" type="ORF">JG688_00013254</name>
</gene>
<evidence type="ECO:0008006" key="3">
    <source>
        <dbReference type="Google" id="ProtNLM"/>
    </source>
</evidence>